<organism evidence="7 8">
    <name type="scientific">Aspergillus leporis</name>
    <dbReference type="NCBI Taxonomy" id="41062"/>
    <lineage>
        <taxon>Eukaryota</taxon>
        <taxon>Fungi</taxon>
        <taxon>Dikarya</taxon>
        <taxon>Ascomycota</taxon>
        <taxon>Pezizomycotina</taxon>
        <taxon>Eurotiomycetes</taxon>
        <taxon>Eurotiomycetidae</taxon>
        <taxon>Eurotiales</taxon>
        <taxon>Aspergillaceae</taxon>
        <taxon>Aspergillus</taxon>
        <taxon>Aspergillus subgen. Circumdati</taxon>
    </lineage>
</organism>
<dbReference type="EMBL" id="ML732230">
    <property type="protein sequence ID" value="KAB8073287.1"/>
    <property type="molecule type" value="Genomic_DNA"/>
</dbReference>
<comment type="subcellular location">
    <subcellularLocation>
        <location evidence="1">Membrane</location>
    </subcellularLocation>
</comment>
<dbReference type="InterPro" id="IPR025423">
    <property type="entry name" value="TMEM205-like"/>
</dbReference>
<sequence>MREFIALQKRTFPAYFKCQVRFVILTAATRPPYSIASFTKHVWDAVPLVIVGVTGAMNWFTFGPRTTTAAVVRRTLQEQTSDESNPDPIDPATMHQANRKFSVNHAMSIHLNMIALVASICYGFSLASGILSSL</sequence>
<protein>
    <recommendedName>
        <fullName evidence="6">TMEM205-like domain-containing protein</fullName>
    </recommendedName>
</protein>
<evidence type="ECO:0000313" key="8">
    <source>
        <dbReference type="Proteomes" id="UP000326565"/>
    </source>
</evidence>
<dbReference type="Pfam" id="PF13664">
    <property type="entry name" value="DUF4149"/>
    <property type="match status" value="1"/>
</dbReference>
<evidence type="ECO:0000259" key="6">
    <source>
        <dbReference type="Pfam" id="PF13664"/>
    </source>
</evidence>
<feature type="domain" description="TMEM205-like" evidence="6">
    <location>
        <begin position="2"/>
        <end position="71"/>
    </location>
</feature>
<accession>A0A5N5WZW0</accession>
<dbReference type="PANTHER" id="PTHR23241:SF102">
    <property type="entry name" value="LD23009P"/>
    <property type="match status" value="1"/>
</dbReference>
<evidence type="ECO:0000313" key="7">
    <source>
        <dbReference type="EMBL" id="KAB8073287.1"/>
    </source>
</evidence>
<dbReference type="Proteomes" id="UP000326565">
    <property type="component" value="Unassembled WGS sequence"/>
</dbReference>
<reference evidence="7 8" key="1">
    <citation type="submission" date="2019-04" db="EMBL/GenBank/DDBJ databases">
        <title>Friends and foes A comparative genomics study of 23 Aspergillus species from section Flavi.</title>
        <authorList>
            <consortium name="DOE Joint Genome Institute"/>
            <person name="Kjaerbolling I."/>
            <person name="Vesth T."/>
            <person name="Frisvad J.C."/>
            <person name="Nybo J.L."/>
            <person name="Theobald S."/>
            <person name="Kildgaard S."/>
            <person name="Isbrandt T."/>
            <person name="Kuo A."/>
            <person name="Sato A."/>
            <person name="Lyhne E.K."/>
            <person name="Kogle M.E."/>
            <person name="Wiebenga A."/>
            <person name="Kun R.S."/>
            <person name="Lubbers R.J."/>
            <person name="Makela M.R."/>
            <person name="Barry K."/>
            <person name="Chovatia M."/>
            <person name="Clum A."/>
            <person name="Daum C."/>
            <person name="Haridas S."/>
            <person name="He G."/>
            <person name="LaButti K."/>
            <person name="Lipzen A."/>
            <person name="Mondo S."/>
            <person name="Riley R."/>
            <person name="Salamov A."/>
            <person name="Simmons B.A."/>
            <person name="Magnuson J.K."/>
            <person name="Henrissat B."/>
            <person name="Mortensen U.H."/>
            <person name="Larsen T.O."/>
            <person name="Devries R.P."/>
            <person name="Grigoriev I.V."/>
            <person name="Machida M."/>
            <person name="Baker S.E."/>
            <person name="Andersen M.R."/>
        </authorList>
    </citation>
    <scope>NUCLEOTIDE SEQUENCE [LARGE SCALE GENOMIC DNA]</scope>
    <source>
        <strain evidence="7 8">CBS 151.66</strain>
    </source>
</reference>
<dbReference type="GO" id="GO:0016020">
    <property type="term" value="C:membrane"/>
    <property type="evidence" value="ECO:0007669"/>
    <property type="project" value="UniProtKB-SubCell"/>
</dbReference>
<dbReference type="OrthoDB" id="1641132at2759"/>
<dbReference type="PANTHER" id="PTHR23241">
    <property type="entry name" value="LATE EMBRYOGENESIS ABUNDANT PLANTS LEA-RELATED"/>
    <property type="match status" value="1"/>
</dbReference>
<gene>
    <name evidence="7" type="ORF">BDV29DRAFT_157775</name>
</gene>
<dbReference type="InterPro" id="IPR053009">
    <property type="entry name" value="Xanthocillin_Biosynth-Assoc"/>
</dbReference>
<keyword evidence="4 5" id="KW-0472">Membrane</keyword>
<feature type="transmembrane region" description="Helical" evidence="5">
    <location>
        <begin position="109"/>
        <end position="131"/>
    </location>
</feature>
<evidence type="ECO:0000256" key="5">
    <source>
        <dbReference type="SAM" id="Phobius"/>
    </source>
</evidence>
<keyword evidence="3 5" id="KW-1133">Transmembrane helix</keyword>
<evidence type="ECO:0000256" key="3">
    <source>
        <dbReference type="ARBA" id="ARBA00022989"/>
    </source>
</evidence>
<evidence type="ECO:0000256" key="4">
    <source>
        <dbReference type="ARBA" id="ARBA00023136"/>
    </source>
</evidence>
<evidence type="ECO:0000256" key="2">
    <source>
        <dbReference type="ARBA" id="ARBA00022692"/>
    </source>
</evidence>
<evidence type="ECO:0000256" key="1">
    <source>
        <dbReference type="ARBA" id="ARBA00004370"/>
    </source>
</evidence>
<name>A0A5N5WZW0_9EURO</name>
<dbReference type="AlphaFoldDB" id="A0A5N5WZW0"/>
<proteinExistence type="predicted"/>
<keyword evidence="8" id="KW-1185">Reference proteome</keyword>
<keyword evidence="2 5" id="KW-0812">Transmembrane</keyword>